<evidence type="ECO:0000256" key="5">
    <source>
        <dbReference type="ARBA" id="ARBA00022643"/>
    </source>
</evidence>
<accession>A0A2X4EQ75</accession>
<sequence>MTSSPVAVSPLLQPITLGPLTLPNRVVMASMHMGLEDRHDDLPQLAAFYAERARGGVGLIVTGGLGVVREGAVTLGGGMLTSAEDARAHRVVTDAVHAAGGRILAQLLHAGRYAPSPDLVSASAVRAPISRHTPREMTTADIERTVSAFARAATLALEAGYDGVEIMASEGYLLNQFLAPATNRRADEYGGDAERRRRFPVAVVAAVREALGERGVLSVRTSAADLVPDGQTRAEIADTARAFEAAGADVLMTGIGWHESRVPTIVTSVPRAAFLAASADLTAAVDIPVIASNRLTTPAEAEAALTSGAAALVGLARPLLADPEWMAAISDPRARTLTPCIACNQACLDHVFTGAKVSCLMNPRAGRETEPEYAAPVPVALGRRRRIAVVGAGPAGLTAAERAARFGHEVTLFDRHAEPGGQFRLARRIPGKEEFGPALEHLAARAAASGVTLVTGEEVSAQALLTDDGRPGYDEVLLTTGVRPRPVDLPGAGEPGAPAVHAYDDVVLGHVDVGPRVAVIGAGGVGVDVAEALAAGTERPDGTPETQEHWRARWGVALTSETPGQLAKPAAARPGREVHLLQRSPGPIGARLRPTTGWVHRAELRQHGVHLHSGVTYEGVGPDGLRVTAPSPEDPEARVALTLDVTDVVVCAGQVSETDLVEDLVAAGYAPEAVRLIGGAAEARELDAYRAMDHAVRAVQG</sequence>
<proteinExistence type="inferred from homology"/>
<dbReference type="PRINTS" id="PR00469">
    <property type="entry name" value="PNDRDTASEII"/>
</dbReference>
<dbReference type="InterPro" id="IPR001155">
    <property type="entry name" value="OxRdtase_FMN_N"/>
</dbReference>
<dbReference type="PRINTS" id="PR00368">
    <property type="entry name" value="FADPNR"/>
</dbReference>
<evidence type="ECO:0000313" key="13">
    <source>
        <dbReference type="Proteomes" id="UP000248985"/>
    </source>
</evidence>
<dbReference type="Proteomes" id="UP000248985">
    <property type="component" value="Chromosome 1"/>
</dbReference>
<evidence type="ECO:0000313" key="12">
    <source>
        <dbReference type="EMBL" id="SQG49666.1"/>
    </source>
</evidence>
<comment type="cofactor">
    <cofactor evidence="2">
        <name>[4Fe-4S] cluster</name>
        <dbReference type="ChEBI" id="CHEBI:49883"/>
    </cofactor>
</comment>
<dbReference type="Pfam" id="PF00724">
    <property type="entry name" value="Oxidored_FMN"/>
    <property type="match status" value="1"/>
</dbReference>
<keyword evidence="6" id="KW-0479">Metal-binding</keyword>
<reference evidence="12 13" key="1">
    <citation type="submission" date="2018-06" db="EMBL/GenBank/DDBJ databases">
        <authorList>
            <consortium name="Pathogen Informatics"/>
            <person name="Doyle S."/>
        </authorList>
    </citation>
    <scope>NUCLEOTIDE SEQUENCE [LARGE SCALE GENOMIC DNA]</scope>
    <source>
        <strain evidence="12 13">NCTC2665</strain>
    </source>
</reference>
<protein>
    <submittedName>
        <fullName evidence="12">2,4-dienoyl-CoA reductase [NADPH]</fullName>
        <ecNumber evidence="12">1.3.1.34</ecNumber>
    </submittedName>
</protein>
<dbReference type="EMBL" id="LS483396">
    <property type="protein sequence ID" value="SQG49666.1"/>
    <property type="molecule type" value="Genomic_DNA"/>
</dbReference>
<dbReference type="Gene3D" id="3.50.50.60">
    <property type="entry name" value="FAD/NAD(P)-binding domain"/>
    <property type="match status" value="1"/>
</dbReference>
<evidence type="ECO:0000256" key="8">
    <source>
        <dbReference type="ARBA" id="ARBA00023004"/>
    </source>
</evidence>
<feature type="domain" description="NADH:flavin oxidoreductase/NADH oxidase N-terminal" evidence="10">
    <location>
        <begin position="11"/>
        <end position="331"/>
    </location>
</feature>
<organism evidence="12 13">
    <name type="scientific">Micrococcus luteus (strain ATCC 4698 / DSM 20030 / JCM 1464 / CCM 169 / CCUG 5858 / IAM 1056 / NBRC 3333 / NCIMB 9278 / NCTC 2665 / VKM Ac-2230)</name>
    <name type="common">Micrococcus lysodeikticus</name>
    <dbReference type="NCBI Taxonomy" id="465515"/>
    <lineage>
        <taxon>Bacteria</taxon>
        <taxon>Bacillati</taxon>
        <taxon>Actinomycetota</taxon>
        <taxon>Actinomycetes</taxon>
        <taxon>Micrococcales</taxon>
        <taxon>Micrococcaceae</taxon>
        <taxon>Micrococcus</taxon>
    </lineage>
</organism>
<dbReference type="GO" id="GO:0010181">
    <property type="term" value="F:FMN binding"/>
    <property type="evidence" value="ECO:0007669"/>
    <property type="project" value="InterPro"/>
</dbReference>
<dbReference type="AlphaFoldDB" id="A0A2X4EQ75"/>
<dbReference type="SUPFAM" id="SSF51395">
    <property type="entry name" value="FMN-linked oxidoreductases"/>
    <property type="match status" value="1"/>
</dbReference>
<dbReference type="GO" id="GO:0046872">
    <property type="term" value="F:metal ion binding"/>
    <property type="evidence" value="ECO:0007669"/>
    <property type="project" value="UniProtKB-KW"/>
</dbReference>
<evidence type="ECO:0000256" key="6">
    <source>
        <dbReference type="ARBA" id="ARBA00022723"/>
    </source>
</evidence>
<dbReference type="RefSeq" id="WP_029248204.1">
    <property type="nucleotide sequence ID" value="NC_012803.1"/>
</dbReference>
<dbReference type="InterPro" id="IPR051793">
    <property type="entry name" value="NADH:flavin_oxidoreductase"/>
</dbReference>
<comment type="cofactor">
    <cofactor evidence="1">
        <name>FMN</name>
        <dbReference type="ChEBI" id="CHEBI:58210"/>
    </cofactor>
</comment>
<feature type="domain" description="FAD/NAD(P)-binding" evidence="11">
    <location>
        <begin position="386"/>
        <end position="663"/>
    </location>
</feature>
<dbReference type="InterPro" id="IPR023753">
    <property type="entry name" value="FAD/NAD-binding_dom"/>
</dbReference>
<dbReference type="CDD" id="cd02930">
    <property type="entry name" value="DCR_FMN"/>
    <property type="match status" value="1"/>
</dbReference>
<dbReference type="InterPro" id="IPR036188">
    <property type="entry name" value="FAD/NAD-bd_sf"/>
</dbReference>
<evidence type="ECO:0000256" key="4">
    <source>
        <dbReference type="ARBA" id="ARBA00022630"/>
    </source>
</evidence>
<evidence type="ECO:0000256" key="2">
    <source>
        <dbReference type="ARBA" id="ARBA00001966"/>
    </source>
</evidence>
<dbReference type="InterPro" id="IPR013785">
    <property type="entry name" value="Aldolase_TIM"/>
</dbReference>
<evidence type="ECO:0000256" key="9">
    <source>
        <dbReference type="ARBA" id="ARBA00023014"/>
    </source>
</evidence>
<evidence type="ECO:0000256" key="3">
    <source>
        <dbReference type="ARBA" id="ARBA00011048"/>
    </source>
</evidence>
<dbReference type="Pfam" id="PF07992">
    <property type="entry name" value="Pyr_redox_2"/>
    <property type="match status" value="1"/>
</dbReference>
<evidence type="ECO:0000256" key="7">
    <source>
        <dbReference type="ARBA" id="ARBA00023002"/>
    </source>
</evidence>
<dbReference type="SUPFAM" id="SSF51905">
    <property type="entry name" value="FAD/NAD(P)-binding domain"/>
    <property type="match status" value="1"/>
</dbReference>
<evidence type="ECO:0000256" key="1">
    <source>
        <dbReference type="ARBA" id="ARBA00001917"/>
    </source>
</evidence>
<evidence type="ECO:0000259" key="10">
    <source>
        <dbReference type="Pfam" id="PF00724"/>
    </source>
</evidence>
<keyword evidence="7 12" id="KW-0560">Oxidoreductase</keyword>
<dbReference type="PANTHER" id="PTHR42917:SF2">
    <property type="entry name" value="2,4-DIENOYL-COA REDUCTASE [(2E)-ENOYL-COA-PRODUCING]"/>
    <property type="match status" value="1"/>
</dbReference>
<dbReference type="Gene3D" id="3.20.20.70">
    <property type="entry name" value="Aldolase class I"/>
    <property type="match status" value="1"/>
</dbReference>
<dbReference type="GeneID" id="93345361"/>
<name>A0A2X4EQ75_MICLC</name>
<keyword evidence="9" id="KW-0411">Iron-sulfur</keyword>
<dbReference type="GO" id="GO:0008670">
    <property type="term" value="F:2,4-dienoyl-CoA reductase (NADPH) activity"/>
    <property type="evidence" value="ECO:0007669"/>
    <property type="project" value="UniProtKB-EC"/>
</dbReference>
<keyword evidence="5" id="KW-0288">FMN</keyword>
<dbReference type="Gene3D" id="3.40.50.720">
    <property type="entry name" value="NAD(P)-binding Rossmann-like Domain"/>
    <property type="match status" value="1"/>
</dbReference>
<dbReference type="GO" id="GO:0051536">
    <property type="term" value="F:iron-sulfur cluster binding"/>
    <property type="evidence" value="ECO:0007669"/>
    <property type="project" value="UniProtKB-KW"/>
</dbReference>
<gene>
    <name evidence="12" type="primary">fadH</name>
    <name evidence="12" type="ORF">NCTC2665_02224</name>
</gene>
<evidence type="ECO:0000259" key="11">
    <source>
        <dbReference type="Pfam" id="PF07992"/>
    </source>
</evidence>
<keyword evidence="8" id="KW-0408">Iron</keyword>
<dbReference type="EC" id="1.3.1.34" evidence="12"/>
<dbReference type="SUPFAM" id="SSF51971">
    <property type="entry name" value="Nucleotide-binding domain"/>
    <property type="match status" value="1"/>
</dbReference>
<keyword evidence="4" id="KW-0285">Flavoprotein</keyword>
<comment type="similarity">
    <text evidence="3">In the N-terminal section; belongs to the NADH:flavin oxidoreductase/NADH oxidase family.</text>
</comment>
<dbReference type="PANTHER" id="PTHR42917">
    <property type="entry name" value="2,4-DIENOYL-COA REDUCTASE"/>
    <property type="match status" value="1"/>
</dbReference>